<dbReference type="GO" id="GO:0005829">
    <property type="term" value="C:cytosol"/>
    <property type="evidence" value="ECO:0007669"/>
    <property type="project" value="TreeGrafter"/>
</dbReference>
<proteinExistence type="inferred from homology"/>
<feature type="compositionally biased region" description="Polar residues" evidence="7">
    <location>
        <begin position="77"/>
        <end position="88"/>
    </location>
</feature>
<comment type="subcellular location">
    <subcellularLocation>
        <location evidence="1">Cytoplasm</location>
    </subcellularLocation>
</comment>
<reference evidence="9" key="1">
    <citation type="submission" date="2025-08" db="UniProtKB">
        <authorList>
            <consortium name="RefSeq"/>
        </authorList>
    </citation>
    <scope>IDENTIFICATION</scope>
</reference>
<evidence type="ECO:0000256" key="7">
    <source>
        <dbReference type="SAM" id="MobiDB-lite"/>
    </source>
</evidence>
<dbReference type="Proteomes" id="UP000694891">
    <property type="component" value="Unplaced"/>
</dbReference>
<dbReference type="SMART" id="SM00028">
    <property type="entry name" value="TPR"/>
    <property type="match status" value="4"/>
</dbReference>
<dbReference type="PROSITE" id="PS50005">
    <property type="entry name" value="TPR"/>
    <property type="match status" value="1"/>
</dbReference>
<gene>
    <name evidence="9" type="primary">LOC103375810</name>
</gene>
<dbReference type="RefSeq" id="XP_008304347.1">
    <property type="nucleotide sequence ID" value="XM_008306125.1"/>
</dbReference>
<feature type="repeat" description="TPR" evidence="6">
    <location>
        <begin position="140"/>
        <end position="173"/>
    </location>
</feature>
<keyword evidence="5 6" id="KW-0802">TPR repeat</keyword>
<comment type="similarity">
    <text evidence="2">Belongs to the peroxisomal targeting signal receptor family.</text>
</comment>
<protein>
    <submittedName>
        <fullName evidence="9">PEX5-related protein-like</fullName>
    </submittedName>
</protein>
<dbReference type="InterPro" id="IPR024111">
    <property type="entry name" value="PEX5/PEX5L"/>
</dbReference>
<keyword evidence="8" id="KW-1185">Reference proteome</keyword>
<dbReference type="GO" id="GO:0005778">
    <property type="term" value="C:peroxisomal membrane"/>
    <property type="evidence" value="ECO:0007669"/>
    <property type="project" value="TreeGrafter"/>
</dbReference>
<name>A0A9Y4NVI5_9TELE</name>
<sequence>AWQLLGMTQAENENEQAAIVSLQRCLELRPNNLPALTALAVSFTNSGMQREACDALRRWISHNPRYRHLVQEGRSPLQGSPLQGSPLQGSPLHGSPLQGSPLQCSPSTPRRGRHISTPASQIKKLLNLKLSDWIILTSDYLLWNRLGATLANGNRSEEAVEAYTRALELQPGFIRSRYNLGISCINLGAHREAVSNFLTALNQQRRTQRCSHQQMSANIWSALRIAISLMDRPELFQAVNIGDLDLLMRAFDMGDV</sequence>
<evidence type="ECO:0000256" key="5">
    <source>
        <dbReference type="ARBA" id="ARBA00022803"/>
    </source>
</evidence>
<evidence type="ECO:0000256" key="3">
    <source>
        <dbReference type="ARBA" id="ARBA00022490"/>
    </source>
</evidence>
<dbReference type="PANTHER" id="PTHR10130">
    <property type="entry name" value="PEROXISOMAL TARGETING SIGNAL 1 RECEPTOR PEX5"/>
    <property type="match status" value="1"/>
</dbReference>
<dbReference type="AlphaFoldDB" id="A0A9Y4NVI5"/>
<dbReference type="SUPFAM" id="SSF48452">
    <property type="entry name" value="TPR-like"/>
    <property type="match status" value="1"/>
</dbReference>
<evidence type="ECO:0000313" key="8">
    <source>
        <dbReference type="Proteomes" id="UP000694891"/>
    </source>
</evidence>
<evidence type="ECO:0000256" key="1">
    <source>
        <dbReference type="ARBA" id="ARBA00004496"/>
    </source>
</evidence>
<dbReference type="Pfam" id="PF00515">
    <property type="entry name" value="TPR_1"/>
    <property type="match status" value="1"/>
</dbReference>
<dbReference type="Gene3D" id="1.25.40.10">
    <property type="entry name" value="Tetratricopeptide repeat domain"/>
    <property type="match status" value="2"/>
</dbReference>
<evidence type="ECO:0000256" key="2">
    <source>
        <dbReference type="ARBA" id="ARBA00005348"/>
    </source>
</evidence>
<dbReference type="GO" id="GO:0005052">
    <property type="term" value="F:peroxisome matrix targeting signal-1 binding"/>
    <property type="evidence" value="ECO:0007669"/>
    <property type="project" value="TreeGrafter"/>
</dbReference>
<feature type="compositionally biased region" description="Polar residues" evidence="7">
    <location>
        <begin position="97"/>
        <end position="108"/>
    </location>
</feature>
<dbReference type="GeneID" id="103375810"/>
<organism evidence="8 9">
    <name type="scientific">Stegastes partitus</name>
    <name type="common">bicolor damselfish</name>
    <dbReference type="NCBI Taxonomy" id="144197"/>
    <lineage>
        <taxon>Eukaryota</taxon>
        <taxon>Metazoa</taxon>
        <taxon>Chordata</taxon>
        <taxon>Craniata</taxon>
        <taxon>Vertebrata</taxon>
        <taxon>Euteleostomi</taxon>
        <taxon>Actinopterygii</taxon>
        <taxon>Neopterygii</taxon>
        <taxon>Teleostei</taxon>
        <taxon>Neoteleostei</taxon>
        <taxon>Acanthomorphata</taxon>
        <taxon>Ovalentaria</taxon>
        <taxon>Pomacentridae</taxon>
        <taxon>Stegastes</taxon>
    </lineage>
</organism>
<dbReference type="GO" id="GO:0016560">
    <property type="term" value="P:protein import into peroxisome matrix, docking"/>
    <property type="evidence" value="ECO:0007669"/>
    <property type="project" value="TreeGrafter"/>
</dbReference>
<keyword evidence="4" id="KW-0677">Repeat</keyword>
<evidence type="ECO:0000256" key="6">
    <source>
        <dbReference type="PROSITE-ProRule" id="PRU00339"/>
    </source>
</evidence>
<feature type="non-terminal residue" evidence="9">
    <location>
        <position position="1"/>
    </location>
</feature>
<feature type="region of interest" description="Disordered" evidence="7">
    <location>
        <begin position="75"/>
        <end position="115"/>
    </location>
</feature>
<keyword evidence="3" id="KW-0963">Cytoplasm</keyword>
<dbReference type="PANTHER" id="PTHR10130:SF10">
    <property type="entry name" value="PEX5-RELATED PROTEIN-LIKE ISOFORM X1"/>
    <property type="match status" value="1"/>
</dbReference>
<dbReference type="InterPro" id="IPR011990">
    <property type="entry name" value="TPR-like_helical_dom_sf"/>
</dbReference>
<evidence type="ECO:0000313" key="9">
    <source>
        <dbReference type="RefSeq" id="XP_008304347.1"/>
    </source>
</evidence>
<dbReference type="Pfam" id="PF13181">
    <property type="entry name" value="TPR_8"/>
    <property type="match status" value="1"/>
</dbReference>
<accession>A0A9Y4NVI5</accession>
<dbReference type="InterPro" id="IPR019734">
    <property type="entry name" value="TPR_rpt"/>
</dbReference>
<evidence type="ECO:0000256" key="4">
    <source>
        <dbReference type="ARBA" id="ARBA00022737"/>
    </source>
</evidence>